<dbReference type="Proteomes" id="UP000608530">
    <property type="component" value="Unassembled WGS sequence"/>
</dbReference>
<protein>
    <submittedName>
        <fullName evidence="1">Sensory rhodopsin transducer</fullName>
    </submittedName>
</protein>
<gene>
    <name evidence="1" type="ORF">JD276_03075</name>
</gene>
<proteinExistence type="predicted"/>
<evidence type="ECO:0000313" key="1">
    <source>
        <dbReference type="EMBL" id="MBK0418017.1"/>
    </source>
</evidence>
<evidence type="ECO:0000313" key="2">
    <source>
        <dbReference type="Proteomes" id="UP000608530"/>
    </source>
</evidence>
<dbReference type="Pfam" id="PF07100">
    <property type="entry name" value="ASRT"/>
    <property type="match status" value="1"/>
</dbReference>
<dbReference type="Gene3D" id="2.60.290.11">
    <property type="entry name" value="TM1070-like"/>
    <property type="match status" value="1"/>
</dbReference>
<dbReference type="InterPro" id="IPR009794">
    <property type="entry name" value="ASRT"/>
</dbReference>
<reference evidence="1" key="1">
    <citation type="submission" date="2020-12" db="EMBL/GenBank/DDBJ databases">
        <title>Leucobacter sp. CAS1, isolated from Chromium sludge.</title>
        <authorList>
            <person name="Xu Z."/>
        </authorList>
    </citation>
    <scope>NUCLEOTIDE SEQUENCE</scope>
    <source>
        <strain evidence="1">CSA1</strain>
    </source>
</reference>
<dbReference type="RefSeq" id="WP_200113810.1">
    <property type="nucleotide sequence ID" value="NZ_JAEHOH010000003.1"/>
</dbReference>
<accession>A0A934Q715</accession>
<dbReference type="SUPFAM" id="SSF89232">
    <property type="entry name" value="Hypothetical protein TM1070"/>
    <property type="match status" value="1"/>
</dbReference>
<dbReference type="InterPro" id="IPR036698">
    <property type="entry name" value="TM1070-like_sf"/>
</dbReference>
<dbReference type="PIRSF" id="PIRSF008711">
    <property type="entry name" value="UCP008711"/>
    <property type="match status" value="1"/>
</dbReference>
<dbReference type="EMBL" id="JAEHOH010000003">
    <property type="protein sequence ID" value="MBK0418017.1"/>
    <property type="molecule type" value="Genomic_DNA"/>
</dbReference>
<name>A0A934Q715_9MICO</name>
<comment type="caution">
    <text evidence="1">The sequence shown here is derived from an EMBL/GenBank/DDBJ whole genome shotgun (WGS) entry which is preliminary data.</text>
</comment>
<organism evidence="1 2">
    <name type="scientific">Leucobacter chromiisoli</name>
    <dbReference type="NCBI Taxonomy" id="2796471"/>
    <lineage>
        <taxon>Bacteria</taxon>
        <taxon>Bacillati</taxon>
        <taxon>Actinomycetota</taxon>
        <taxon>Actinomycetes</taxon>
        <taxon>Micrococcales</taxon>
        <taxon>Microbacteriaceae</taxon>
        <taxon>Leucobacter</taxon>
    </lineage>
</organism>
<sequence length="131" mass="14437">MEHSVLGHTRWTFSAGWIPAQSTGREPEYTSRNVLCVLNTSSGDACVRVTVYHEDRDPISPYEILVPASRVRHVRINDLIDPEAVPLGRPYGLVLISDAPIVAQLVYVDTRKNNLAVAMISGVPDVGRRSS</sequence>
<dbReference type="AlphaFoldDB" id="A0A934Q715"/>
<keyword evidence="2" id="KW-1185">Reference proteome</keyword>